<dbReference type="InterPro" id="IPR003599">
    <property type="entry name" value="Ig_sub"/>
</dbReference>
<dbReference type="STRING" id="9986.ENSOCUP00000005861"/>
<accession>G1SRP4</accession>
<dbReference type="InterPro" id="IPR007110">
    <property type="entry name" value="Ig-like_dom"/>
</dbReference>
<evidence type="ECO:0000256" key="5">
    <source>
        <dbReference type="ARBA" id="ARBA00022475"/>
    </source>
</evidence>
<dbReference type="GO" id="GO:0009986">
    <property type="term" value="C:cell surface"/>
    <property type="evidence" value="ECO:0007669"/>
    <property type="project" value="TreeGrafter"/>
</dbReference>
<dbReference type="GO" id="GO:0098609">
    <property type="term" value="P:cell-cell adhesion"/>
    <property type="evidence" value="ECO:0007669"/>
    <property type="project" value="TreeGrafter"/>
</dbReference>
<evidence type="ECO:0000259" key="19">
    <source>
        <dbReference type="PROSITE" id="PS50835"/>
    </source>
</evidence>
<keyword evidence="11" id="KW-1015">Disulfide bond</keyword>
<keyword evidence="12" id="KW-0325">Glycoprotein</keyword>
<feature type="domain" description="Ig-like" evidence="19">
    <location>
        <begin position="162"/>
        <end position="243"/>
    </location>
</feature>
<evidence type="ECO:0000256" key="16">
    <source>
        <dbReference type="ARBA" id="ARBA00067287"/>
    </source>
</evidence>
<dbReference type="InParanoid" id="G1SRP4"/>
<dbReference type="AlphaFoldDB" id="G1SRP4"/>
<feature type="compositionally biased region" description="Low complexity" evidence="18">
    <location>
        <begin position="286"/>
        <end position="298"/>
    </location>
</feature>
<keyword evidence="4" id="KW-0796">Tight junction</keyword>
<comment type="function">
    <text evidence="14">Provides, together with MAGI1, an adhesion machinery at tight junctions, which may regulate the permeability of kidney glomerulus and small intestinal epithelial cells. Mediates calcium-independent homophilic cell adhesion. In testis, it may function as a cell adhesion molecule rather than a tight-junction protein. It may participate in the adhesion between spermatogonia-spermatogonia, spermatogonia-Sertoli cells, and Sertoli cells-Sertoli cells.</text>
</comment>
<comment type="subcellular location">
    <subcellularLocation>
        <location evidence="1">Apical cell membrane</location>
        <topology evidence="1">Single-pass type I membrane protein</topology>
    </subcellularLocation>
    <subcellularLocation>
        <location evidence="2">Cell junction</location>
        <location evidence="2">Tight junction</location>
    </subcellularLocation>
</comment>
<feature type="region of interest" description="Disordered" evidence="18">
    <location>
        <begin position="1"/>
        <end position="22"/>
    </location>
</feature>
<evidence type="ECO:0000313" key="20">
    <source>
        <dbReference type="Ensembl" id="ENSOCUP00000005861.4"/>
    </source>
</evidence>
<evidence type="ECO:0000256" key="6">
    <source>
        <dbReference type="ARBA" id="ARBA00022692"/>
    </source>
</evidence>
<evidence type="ECO:0000256" key="11">
    <source>
        <dbReference type="ARBA" id="ARBA00023157"/>
    </source>
</evidence>
<protein>
    <recommendedName>
        <fullName evidence="16">Immunoglobulin superfamily member 5</fullName>
    </recommendedName>
    <alternativeName>
        <fullName evidence="17">Junctional adhesion molecule 4</fullName>
    </alternativeName>
</protein>
<evidence type="ECO:0000256" key="17">
    <source>
        <dbReference type="ARBA" id="ARBA00077916"/>
    </source>
</evidence>
<keyword evidence="21" id="KW-1185">Reference proteome</keyword>
<dbReference type="FunFam" id="2.60.40.10:FF:001503">
    <property type="entry name" value="Immunoglobulin superfamily member 5"/>
    <property type="match status" value="1"/>
</dbReference>
<keyword evidence="8" id="KW-0965">Cell junction</keyword>
<dbReference type="GO" id="GO:0005923">
    <property type="term" value="C:bicellular tight junction"/>
    <property type="evidence" value="ECO:0007669"/>
    <property type="project" value="UniProtKB-SubCell"/>
</dbReference>
<evidence type="ECO:0000256" key="1">
    <source>
        <dbReference type="ARBA" id="ARBA00004247"/>
    </source>
</evidence>
<dbReference type="eggNOG" id="KOG3510">
    <property type="taxonomic scope" value="Eukaryota"/>
</dbReference>
<evidence type="ECO:0000256" key="4">
    <source>
        <dbReference type="ARBA" id="ARBA00022427"/>
    </source>
</evidence>
<evidence type="ECO:0000256" key="2">
    <source>
        <dbReference type="ARBA" id="ARBA00004435"/>
    </source>
</evidence>
<evidence type="ECO:0000256" key="3">
    <source>
        <dbReference type="ARBA" id="ARBA00008637"/>
    </source>
</evidence>
<sequence length="417" mass="45296">MNSGQEGSAQNNRGVWRGGHDSGPVSPWKLPIYWESPGVRAPGPWRLTSGSSYQIIDGPKNLTVLAGSEARFNCTVSQGWKLIMWALNGTVVLSLTPSEPIITNERFTSASYQVDGNFVSEMVIHDVQLNDSGRIRCSLQNSDLDATAFLQVQVMGDLHIPGDSLRVVEDEPCNVTCRASGWTPLPDISWEVGVPVSHSSYFSTPEPGDLQSAVSILTLTPQGNGTLTCVATMRSVRADKTVSANLTVVPPPLDKCFMHFSTFHPPLFRVGPTLRPVGSESRDYRGSGSSQVSPSCSGIPDAPSPAQHIRSELQSLPVCLPCPSSVSDSRCFACLYPVMSPNLDRNLTYVPDTTYTARGEFGTVPPLHLCFDCDLSPEVRRGVVHLRCHGQCSDTFGFWSFSSLGFLVERQPTCTKT</sequence>
<evidence type="ECO:0000256" key="13">
    <source>
        <dbReference type="ARBA" id="ARBA00023319"/>
    </source>
</evidence>
<keyword evidence="7" id="KW-0677">Repeat</keyword>
<dbReference type="PANTHER" id="PTHR44991">
    <property type="entry name" value="IMMUNOGLOBULIN SUPERFAMILY MEMBER 5"/>
    <property type="match status" value="1"/>
</dbReference>
<feature type="compositionally biased region" description="Polar residues" evidence="18">
    <location>
        <begin position="1"/>
        <end position="13"/>
    </location>
</feature>
<reference evidence="20 21" key="1">
    <citation type="journal article" date="2011" name="Nature">
        <title>A high-resolution map of human evolutionary constraint using 29 mammals.</title>
        <authorList>
            <person name="Lindblad-Toh K."/>
            <person name="Garber M."/>
            <person name="Zuk O."/>
            <person name="Lin M.F."/>
            <person name="Parker B.J."/>
            <person name="Washietl S."/>
            <person name="Kheradpour P."/>
            <person name="Ernst J."/>
            <person name="Jordan G."/>
            <person name="Mauceli E."/>
            <person name="Ward L.D."/>
            <person name="Lowe C.B."/>
            <person name="Holloway A.K."/>
            <person name="Clamp M."/>
            <person name="Gnerre S."/>
            <person name="Alfoldi J."/>
            <person name="Beal K."/>
            <person name="Chang J."/>
            <person name="Clawson H."/>
            <person name="Cuff J."/>
            <person name="Di Palma F."/>
            <person name="Fitzgerald S."/>
            <person name="Flicek P."/>
            <person name="Guttman M."/>
            <person name="Hubisz M.J."/>
            <person name="Jaffe D.B."/>
            <person name="Jungreis I."/>
            <person name="Kent W.J."/>
            <person name="Kostka D."/>
            <person name="Lara M."/>
            <person name="Martins A.L."/>
            <person name="Massingham T."/>
            <person name="Moltke I."/>
            <person name="Raney B.J."/>
            <person name="Rasmussen M.D."/>
            <person name="Robinson J."/>
            <person name="Stark A."/>
            <person name="Vilella A.J."/>
            <person name="Wen J."/>
            <person name="Xie X."/>
            <person name="Zody M.C."/>
            <person name="Baldwin J."/>
            <person name="Bloom T."/>
            <person name="Chin C.W."/>
            <person name="Heiman D."/>
            <person name="Nicol R."/>
            <person name="Nusbaum C."/>
            <person name="Young S."/>
            <person name="Wilkinson J."/>
            <person name="Worley K.C."/>
            <person name="Kovar C.L."/>
            <person name="Muzny D.M."/>
            <person name="Gibbs R.A."/>
            <person name="Cree A."/>
            <person name="Dihn H.H."/>
            <person name="Fowler G."/>
            <person name="Jhangiani S."/>
            <person name="Joshi V."/>
            <person name="Lee S."/>
            <person name="Lewis L.R."/>
            <person name="Nazareth L.V."/>
            <person name="Okwuonu G."/>
            <person name="Santibanez J."/>
            <person name="Warren W.C."/>
            <person name="Mardis E.R."/>
            <person name="Weinstock G.M."/>
            <person name="Wilson R.K."/>
            <person name="Delehaunty K."/>
            <person name="Dooling D."/>
            <person name="Fronik C."/>
            <person name="Fulton L."/>
            <person name="Fulton B."/>
            <person name="Graves T."/>
            <person name="Minx P."/>
            <person name="Sodergren E."/>
            <person name="Birney E."/>
            <person name="Margulies E.H."/>
            <person name="Herrero J."/>
            <person name="Green E.D."/>
            <person name="Haussler D."/>
            <person name="Siepel A."/>
            <person name="Goldman N."/>
            <person name="Pollard K.S."/>
            <person name="Pedersen J.S."/>
            <person name="Lander E.S."/>
            <person name="Kellis M."/>
        </authorList>
    </citation>
    <scope>NUCLEOTIDE SEQUENCE [LARGE SCALE GENOMIC DNA]</scope>
    <source>
        <strain evidence="21">Thorbecke</strain>
    </source>
</reference>
<evidence type="ECO:0000256" key="15">
    <source>
        <dbReference type="ARBA" id="ARBA00062474"/>
    </source>
</evidence>
<dbReference type="Bgee" id="ENSOCUG00000006779">
    <property type="expression patterns" value="Expressed in liver and 9 other cell types or tissues"/>
</dbReference>
<dbReference type="InterPro" id="IPR036179">
    <property type="entry name" value="Ig-like_dom_sf"/>
</dbReference>
<dbReference type="Gene3D" id="2.60.40.10">
    <property type="entry name" value="Immunoglobulins"/>
    <property type="match status" value="2"/>
</dbReference>
<comment type="subunit">
    <text evidence="15">Interacts with MAGI1 at tight junctions, forms a tripartite complex with NPHS1. Interacts with LNX1 isoform 2 via its PDZ 2 domain, it may also interact with other isoforms containing this domain.</text>
</comment>
<keyword evidence="6" id="KW-0812">Transmembrane</keyword>
<dbReference type="GO" id="GO:0016324">
    <property type="term" value="C:apical plasma membrane"/>
    <property type="evidence" value="ECO:0007669"/>
    <property type="project" value="UniProtKB-SubCell"/>
</dbReference>
<feature type="region of interest" description="Disordered" evidence="18">
    <location>
        <begin position="278"/>
        <end position="304"/>
    </location>
</feature>
<dbReference type="SMART" id="SM00409">
    <property type="entry name" value="IG"/>
    <property type="match status" value="2"/>
</dbReference>
<dbReference type="InterPro" id="IPR013098">
    <property type="entry name" value="Ig_I-set"/>
</dbReference>
<dbReference type="Proteomes" id="UP000001811">
    <property type="component" value="Unplaced"/>
</dbReference>
<evidence type="ECO:0000256" key="8">
    <source>
        <dbReference type="ARBA" id="ARBA00022949"/>
    </source>
</evidence>
<keyword evidence="10" id="KW-0472">Membrane</keyword>
<dbReference type="PaxDb" id="9986-ENSOCUP00000005861"/>
<comment type="similarity">
    <text evidence="3">Belongs to the immunoglobulin superfamily.</text>
</comment>
<organism evidence="20 21">
    <name type="scientific">Oryctolagus cuniculus</name>
    <name type="common">Rabbit</name>
    <dbReference type="NCBI Taxonomy" id="9986"/>
    <lineage>
        <taxon>Eukaryota</taxon>
        <taxon>Metazoa</taxon>
        <taxon>Chordata</taxon>
        <taxon>Craniata</taxon>
        <taxon>Vertebrata</taxon>
        <taxon>Euteleostomi</taxon>
        <taxon>Mammalia</taxon>
        <taxon>Eutheria</taxon>
        <taxon>Euarchontoglires</taxon>
        <taxon>Glires</taxon>
        <taxon>Lagomorpha</taxon>
        <taxon>Leporidae</taxon>
        <taxon>Oryctolagus</taxon>
    </lineage>
</organism>
<name>G1SRP4_RABIT</name>
<dbReference type="FunFam" id="2.60.40.10:FF:001261">
    <property type="entry name" value="immunoglobulin superfamily member 5"/>
    <property type="match status" value="1"/>
</dbReference>
<evidence type="ECO:0000256" key="18">
    <source>
        <dbReference type="SAM" id="MobiDB-lite"/>
    </source>
</evidence>
<dbReference type="PROSITE" id="PS50835">
    <property type="entry name" value="IG_LIKE"/>
    <property type="match status" value="2"/>
</dbReference>
<evidence type="ECO:0000256" key="9">
    <source>
        <dbReference type="ARBA" id="ARBA00022989"/>
    </source>
</evidence>
<dbReference type="InterPro" id="IPR013783">
    <property type="entry name" value="Ig-like_fold"/>
</dbReference>
<keyword evidence="9" id="KW-1133">Transmembrane helix</keyword>
<reference evidence="20" key="2">
    <citation type="submission" date="2025-08" db="UniProtKB">
        <authorList>
            <consortium name="Ensembl"/>
        </authorList>
    </citation>
    <scope>IDENTIFICATION</scope>
    <source>
        <strain evidence="20">Thorbecke</strain>
    </source>
</reference>
<feature type="domain" description="Ig-like" evidence="19">
    <location>
        <begin position="37"/>
        <end position="153"/>
    </location>
</feature>
<reference evidence="20" key="3">
    <citation type="submission" date="2025-09" db="UniProtKB">
        <authorList>
            <consortium name="Ensembl"/>
        </authorList>
    </citation>
    <scope>IDENTIFICATION</scope>
    <source>
        <strain evidence="20">Thorbecke</strain>
    </source>
</reference>
<dbReference type="Ensembl" id="ENSOCUT00000006778.4">
    <property type="protein sequence ID" value="ENSOCUP00000005861.4"/>
    <property type="gene ID" value="ENSOCUG00000006779.4"/>
</dbReference>
<proteinExistence type="inferred from homology"/>
<evidence type="ECO:0000256" key="10">
    <source>
        <dbReference type="ARBA" id="ARBA00023136"/>
    </source>
</evidence>
<dbReference type="SUPFAM" id="SSF48726">
    <property type="entry name" value="Immunoglobulin"/>
    <property type="match status" value="2"/>
</dbReference>
<dbReference type="HOGENOM" id="CLU_063888_0_0_1"/>
<evidence type="ECO:0000256" key="12">
    <source>
        <dbReference type="ARBA" id="ARBA00023180"/>
    </source>
</evidence>
<evidence type="ECO:0000256" key="7">
    <source>
        <dbReference type="ARBA" id="ARBA00022737"/>
    </source>
</evidence>
<keyword evidence="13" id="KW-0393">Immunoglobulin domain</keyword>
<dbReference type="Pfam" id="PF07679">
    <property type="entry name" value="I-set"/>
    <property type="match status" value="1"/>
</dbReference>
<dbReference type="PANTHER" id="PTHR44991:SF1">
    <property type="entry name" value="IMMUNOGLOBULIN SUPERFAMILY MEMBER 5"/>
    <property type="match status" value="1"/>
</dbReference>
<evidence type="ECO:0000256" key="14">
    <source>
        <dbReference type="ARBA" id="ARBA00059983"/>
    </source>
</evidence>
<evidence type="ECO:0000313" key="21">
    <source>
        <dbReference type="Proteomes" id="UP000001811"/>
    </source>
</evidence>
<keyword evidence="5" id="KW-1003">Cell membrane</keyword>
<dbReference type="GeneTree" id="ENSGT00940000163238"/>